<dbReference type="InterPro" id="IPR036291">
    <property type="entry name" value="NAD(P)-bd_dom_sf"/>
</dbReference>
<protein>
    <recommendedName>
        <fullName evidence="3">Enoyl reductase (ER) domain-containing protein</fullName>
    </recommendedName>
</protein>
<dbReference type="Proteomes" id="UP000260773">
    <property type="component" value="Unassembled WGS sequence"/>
</dbReference>
<name>A0A3E2TLJ3_9FIRM</name>
<dbReference type="InterPro" id="IPR011032">
    <property type="entry name" value="GroES-like_sf"/>
</dbReference>
<dbReference type="Gene3D" id="3.40.50.720">
    <property type="entry name" value="NAD(P)-binding Rossmann-like Domain"/>
    <property type="match status" value="1"/>
</dbReference>
<feature type="domain" description="Enoyl reductase (ER)" evidence="3">
    <location>
        <begin position="21"/>
        <end position="338"/>
    </location>
</feature>
<reference evidence="4 5" key="1">
    <citation type="submission" date="2018-08" db="EMBL/GenBank/DDBJ databases">
        <title>A genome reference for cultivated species of the human gut microbiota.</title>
        <authorList>
            <person name="Zou Y."/>
            <person name="Xue W."/>
            <person name="Luo G."/>
        </authorList>
    </citation>
    <scope>NUCLEOTIDE SEQUENCE [LARGE SCALE GENOMIC DNA]</scope>
    <source>
        <strain evidence="4 5">AF45-17</strain>
    </source>
</reference>
<dbReference type="GO" id="GO:0070402">
    <property type="term" value="F:NADPH binding"/>
    <property type="evidence" value="ECO:0007669"/>
    <property type="project" value="TreeGrafter"/>
</dbReference>
<dbReference type="Pfam" id="PF08240">
    <property type="entry name" value="ADH_N"/>
    <property type="match status" value="1"/>
</dbReference>
<dbReference type="SUPFAM" id="SSF50129">
    <property type="entry name" value="GroES-like"/>
    <property type="match status" value="1"/>
</dbReference>
<sequence>MEYGYFQRRNWMKAAVIDRFGGPEEIYYTDIEKPVPGPDEVLVKNIYIGVGKPDYIMRSGICPFLEAKPPKLVVGNECAGIVEAVGSEVKGIEPGMHVCVNSGLGYGAYAEYIAVPQKFVTVFPDSFPLKYAPGFLNYMVAYALLNEIGRGTDGKSIYIYGAAGGVGTAVIQTALLQGIEVIASAGSQEKCDYIKSLGAHCVFNHKEQDAKEVIMDYTKGRGVDLIFDQLVGKRFASQFEYLADFGMIVIYNWLEGSPELDQLDTIIKQSSHASAVRSFSFHIYDDKPERLAKIRKICMDRIISGKIVPHFYMDLPLSEARKAHELMDGLQIMGKLILHVEEK</sequence>
<dbReference type="InterPro" id="IPR013154">
    <property type="entry name" value="ADH-like_N"/>
</dbReference>
<evidence type="ECO:0000256" key="2">
    <source>
        <dbReference type="ARBA" id="ARBA00023002"/>
    </source>
</evidence>
<dbReference type="Gene3D" id="3.90.180.10">
    <property type="entry name" value="Medium-chain alcohol dehydrogenases, catalytic domain"/>
    <property type="match status" value="1"/>
</dbReference>
<dbReference type="AlphaFoldDB" id="A0A3E2TLJ3"/>
<dbReference type="InterPro" id="IPR013149">
    <property type="entry name" value="ADH-like_C"/>
</dbReference>
<evidence type="ECO:0000256" key="1">
    <source>
        <dbReference type="ARBA" id="ARBA00022857"/>
    </source>
</evidence>
<evidence type="ECO:0000313" key="4">
    <source>
        <dbReference type="EMBL" id="RGB78281.1"/>
    </source>
</evidence>
<gene>
    <name evidence="4" type="ORF">DW070_11730</name>
</gene>
<dbReference type="SMART" id="SM00829">
    <property type="entry name" value="PKS_ER"/>
    <property type="match status" value="1"/>
</dbReference>
<accession>A0A3E2TLJ3</accession>
<dbReference type="PANTHER" id="PTHR48106">
    <property type="entry name" value="QUINONE OXIDOREDUCTASE PIG3-RELATED"/>
    <property type="match status" value="1"/>
</dbReference>
<dbReference type="PANTHER" id="PTHR48106:SF18">
    <property type="entry name" value="QUINONE OXIDOREDUCTASE PIG3"/>
    <property type="match status" value="1"/>
</dbReference>
<keyword evidence="2" id="KW-0560">Oxidoreductase</keyword>
<keyword evidence="1" id="KW-0521">NADP</keyword>
<dbReference type="EMBL" id="QVEP01000031">
    <property type="protein sequence ID" value="RGB78281.1"/>
    <property type="molecule type" value="Genomic_DNA"/>
</dbReference>
<comment type="caution">
    <text evidence="4">The sequence shown here is derived from an EMBL/GenBank/DDBJ whole genome shotgun (WGS) entry which is preliminary data.</text>
</comment>
<proteinExistence type="predicted"/>
<dbReference type="InterPro" id="IPR020843">
    <property type="entry name" value="ER"/>
</dbReference>
<evidence type="ECO:0000259" key="3">
    <source>
        <dbReference type="SMART" id="SM00829"/>
    </source>
</evidence>
<dbReference type="Pfam" id="PF00107">
    <property type="entry name" value="ADH_zinc_N"/>
    <property type="match status" value="1"/>
</dbReference>
<dbReference type="GO" id="GO:0016651">
    <property type="term" value="F:oxidoreductase activity, acting on NAD(P)H"/>
    <property type="evidence" value="ECO:0007669"/>
    <property type="project" value="TreeGrafter"/>
</dbReference>
<organism evidence="4 5">
    <name type="scientific">Coprococcus catus</name>
    <dbReference type="NCBI Taxonomy" id="116085"/>
    <lineage>
        <taxon>Bacteria</taxon>
        <taxon>Bacillati</taxon>
        <taxon>Bacillota</taxon>
        <taxon>Clostridia</taxon>
        <taxon>Lachnospirales</taxon>
        <taxon>Lachnospiraceae</taxon>
        <taxon>Coprococcus</taxon>
    </lineage>
</organism>
<evidence type="ECO:0000313" key="5">
    <source>
        <dbReference type="Proteomes" id="UP000260773"/>
    </source>
</evidence>
<dbReference type="SUPFAM" id="SSF51735">
    <property type="entry name" value="NAD(P)-binding Rossmann-fold domains"/>
    <property type="match status" value="1"/>
</dbReference>